<sequence>MKTHAPTPGAYHAADARHFLLENAVVRAKQEHDLLKEELQDLYAQVCTVRSDEDEIRLNREIRQLNDSVKHFMKEWSDHTKWEESELFPYAAWYLGAEPDMFALMEQEYELAEQYIQAFLHTLDRAVIPVSHEEARKMASYLLQAYAFLKNRFQEEEEIMQSLTDRSNGYGF</sequence>
<protein>
    <submittedName>
        <fullName evidence="2">Hemerythrin domain-containing protein</fullName>
    </submittedName>
</protein>
<dbReference type="Pfam" id="PF01814">
    <property type="entry name" value="Hemerythrin"/>
    <property type="match status" value="1"/>
</dbReference>
<dbReference type="EMBL" id="JASKHM010000001">
    <property type="protein sequence ID" value="MEQ4480981.1"/>
    <property type="molecule type" value="Genomic_DNA"/>
</dbReference>
<proteinExistence type="predicted"/>
<accession>A0ABV1KLJ8</accession>
<evidence type="ECO:0000259" key="1">
    <source>
        <dbReference type="Pfam" id="PF01814"/>
    </source>
</evidence>
<dbReference type="RefSeq" id="WP_232182808.1">
    <property type="nucleotide sequence ID" value="NZ_JAIOAP010000001.1"/>
</dbReference>
<dbReference type="Proteomes" id="UP001493487">
    <property type="component" value="Unassembled WGS sequence"/>
</dbReference>
<gene>
    <name evidence="2" type="ORF">QJS35_01090</name>
</gene>
<name>A0ABV1KLJ8_9BACL</name>
<dbReference type="Gene3D" id="1.20.120.520">
    <property type="entry name" value="nmb1532 protein domain like"/>
    <property type="match status" value="1"/>
</dbReference>
<feature type="domain" description="Hemerythrin-like" evidence="1">
    <location>
        <begin position="29"/>
        <end position="161"/>
    </location>
</feature>
<reference evidence="2 3" key="1">
    <citation type="journal article" date="2023" name="Genome Announc.">
        <title>Pan-Genome Analyses of the Genus Cohnella and Proposal of the Novel Species Cohnella silvisoli sp. nov., Isolated from Forest Soil.</title>
        <authorList>
            <person name="Wang C."/>
            <person name="Mao L."/>
            <person name="Bao G."/>
            <person name="Zhu H."/>
        </authorList>
    </citation>
    <scope>NUCLEOTIDE SEQUENCE [LARGE SCALE GENOMIC DNA]</scope>
    <source>
        <strain evidence="2 3">NL03-T5-1</strain>
    </source>
</reference>
<organism evidence="2 3">
    <name type="scientific">Cohnella silvisoli</name>
    <dbReference type="NCBI Taxonomy" id="2873699"/>
    <lineage>
        <taxon>Bacteria</taxon>
        <taxon>Bacillati</taxon>
        <taxon>Bacillota</taxon>
        <taxon>Bacilli</taxon>
        <taxon>Bacillales</taxon>
        <taxon>Paenibacillaceae</taxon>
        <taxon>Cohnella</taxon>
    </lineage>
</organism>
<evidence type="ECO:0000313" key="3">
    <source>
        <dbReference type="Proteomes" id="UP001493487"/>
    </source>
</evidence>
<evidence type="ECO:0000313" key="2">
    <source>
        <dbReference type="EMBL" id="MEQ4480981.1"/>
    </source>
</evidence>
<dbReference type="InterPro" id="IPR012312">
    <property type="entry name" value="Hemerythrin-like"/>
</dbReference>
<keyword evidence="3" id="KW-1185">Reference proteome</keyword>
<comment type="caution">
    <text evidence="2">The sequence shown here is derived from an EMBL/GenBank/DDBJ whole genome shotgun (WGS) entry which is preliminary data.</text>
</comment>